<proteinExistence type="predicted"/>
<dbReference type="VEuPathDB" id="FungiDB:FOXG_17957"/>
<reference evidence="2" key="2">
    <citation type="journal article" date="2010" name="Nature">
        <title>Comparative genomics reveals mobile pathogenicity chromosomes in Fusarium.</title>
        <authorList>
            <person name="Ma L.J."/>
            <person name="van der Does H.C."/>
            <person name="Borkovich K.A."/>
            <person name="Coleman J.J."/>
            <person name="Daboussi M.J."/>
            <person name="Di Pietro A."/>
            <person name="Dufresne M."/>
            <person name="Freitag M."/>
            <person name="Grabherr M."/>
            <person name="Henrissat B."/>
            <person name="Houterman P.M."/>
            <person name="Kang S."/>
            <person name="Shim W.B."/>
            <person name="Woloshuk C."/>
            <person name="Xie X."/>
            <person name="Xu J.R."/>
            <person name="Antoniw J."/>
            <person name="Baker S.E."/>
            <person name="Bluhm B.H."/>
            <person name="Breakspear A."/>
            <person name="Brown D.W."/>
            <person name="Butchko R.A."/>
            <person name="Chapman S."/>
            <person name="Coulson R."/>
            <person name="Coutinho P.M."/>
            <person name="Danchin E.G."/>
            <person name="Diener A."/>
            <person name="Gale L.R."/>
            <person name="Gardiner D.M."/>
            <person name="Goff S."/>
            <person name="Hammond-Kosack K.E."/>
            <person name="Hilburn K."/>
            <person name="Hua-Van A."/>
            <person name="Jonkers W."/>
            <person name="Kazan K."/>
            <person name="Kodira C.D."/>
            <person name="Koehrsen M."/>
            <person name="Kumar L."/>
            <person name="Lee Y.H."/>
            <person name="Li L."/>
            <person name="Manners J.M."/>
            <person name="Miranda-Saavedra D."/>
            <person name="Mukherjee M."/>
            <person name="Park G."/>
            <person name="Park J."/>
            <person name="Park S.Y."/>
            <person name="Proctor R.H."/>
            <person name="Regev A."/>
            <person name="Ruiz-Roldan M.C."/>
            <person name="Sain D."/>
            <person name="Sakthikumar S."/>
            <person name="Sykes S."/>
            <person name="Schwartz D.C."/>
            <person name="Turgeon B.G."/>
            <person name="Wapinski I."/>
            <person name="Yoder O."/>
            <person name="Young S."/>
            <person name="Zeng Q."/>
            <person name="Zhou S."/>
            <person name="Galagan J."/>
            <person name="Cuomo C.A."/>
            <person name="Kistler H.C."/>
            <person name="Rep M."/>
        </authorList>
    </citation>
    <scope>NUCLEOTIDE SEQUENCE [LARGE SCALE GENOMIC DNA]</scope>
    <source>
        <strain evidence="2">4287</strain>
    </source>
</reference>
<feature type="region of interest" description="Disordered" evidence="1">
    <location>
        <begin position="28"/>
        <end position="53"/>
    </location>
</feature>
<name>A0A0J9WGI3_FUSO4</name>
<evidence type="ECO:0000313" key="2">
    <source>
        <dbReference type="EMBL" id="KNA95081.1"/>
    </source>
</evidence>
<organism evidence="2 3">
    <name type="scientific">Fusarium oxysporum f. sp. lycopersici (strain 4287 / CBS 123668 / FGSC 9935 / NRRL 34936)</name>
    <name type="common">Fusarium vascular wilt of tomato</name>
    <dbReference type="NCBI Taxonomy" id="426428"/>
    <lineage>
        <taxon>Eukaryota</taxon>
        <taxon>Fungi</taxon>
        <taxon>Dikarya</taxon>
        <taxon>Ascomycota</taxon>
        <taxon>Pezizomycotina</taxon>
        <taxon>Sordariomycetes</taxon>
        <taxon>Hypocreomycetidae</taxon>
        <taxon>Hypocreales</taxon>
        <taxon>Nectriaceae</taxon>
        <taxon>Fusarium</taxon>
        <taxon>Fusarium oxysporum species complex</taxon>
    </lineage>
</organism>
<evidence type="ECO:0000313" key="3">
    <source>
        <dbReference type="Proteomes" id="UP000009097"/>
    </source>
</evidence>
<reference evidence="2" key="1">
    <citation type="submission" date="2007-04" db="EMBL/GenBank/DDBJ databases">
        <authorList>
            <consortium name="The Broad Institute Genome Sequencing Platform"/>
            <person name="Birren B."/>
            <person name="Lander E."/>
            <person name="Galagan J."/>
            <person name="Nusbaum C."/>
            <person name="Devon K."/>
            <person name="Ma L.-J."/>
            <person name="Jaffe D."/>
            <person name="Butler J."/>
            <person name="Alvarez P."/>
            <person name="Gnerre S."/>
            <person name="Grabherr M."/>
            <person name="Kleber M."/>
            <person name="Mauceli E."/>
            <person name="Brockman W."/>
            <person name="MacCallum I.A."/>
            <person name="Young S."/>
            <person name="LaButti K."/>
            <person name="DeCaprio D."/>
            <person name="Crawford M."/>
            <person name="Koehrsen M."/>
            <person name="Engels R."/>
            <person name="Montgomery P."/>
            <person name="Pearson M."/>
            <person name="Howarth C."/>
            <person name="Larson L."/>
            <person name="White J."/>
            <person name="O'Leary S."/>
            <person name="Kodira C."/>
            <person name="Zeng Q."/>
            <person name="Yandava C."/>
            <person name="Alvarado L."/>
            <person name="Kistler C."/>
            <person name="Shim W.-B."/>
            <person name="Kang S."/>
            <person name="Woloshuk C."/>
        </authorList>
    </citation>
    <scope>NUCLEOTIDE SEQUENCE</scope>
    <source>
        <strain evidence="2">4287</strain>
    </source>
</reference>
<sequence>MHGTKACEQHMIVHSGKRPFEVDQIDLQNVKTGSTRAHSHEESRVESRQPQSKRWIAIQQRAARISEIARSHKISNKIILWNCLASLLFDKMRKYASSLSKSRRTEVECSFVDNGAAMENDNHSLIANES</sequence>
<dbReference type="AlphaFoldDB" id="A0A0J9WGI3"/>
<dbReference type="KEGG" id="fox:FOXG_17957"/>
<gene>
    <name evidence="2" type="ORF">FOXG_17957</name>
</gene>
<protein>
    <submittedName>
        <fullName evidence="2">Uncharacterized protein</fullName>
    </submittedName>
</protein>
<accession>A0A0J9WGI3</accession>
<dbReference type="Proteomes" id="UP000009097">
    <property type="component" value="Unassembled WGS sequence"/>
</dbReference>
<evidence type="ECO:0000256" key="1">
    <source>
        <dbReference type="SAM" id="MobiDB-lite"/>
    </source>
</evidence>
<dbReference type="EMBL" id="DS231696">
    <property type="protein sequence ID" value="KNA95081.1"/>
    <property type="molecule type" value="Genomic_DNA"/>
</dbReference>
<feature type="compositionally biased region" description="Basic and acidic residues" evidence="1">
    <location>
        <begin position="38"/>
        <end position="47"/>
    </location>
</feature>
<dbReference type="GeneID" id="28958663"/>
<dbReference type="RefSeq" id="XP_018233127.1">
    <property type="nucleotide sequence ID" value="XM_018397980.1"/>
</dbReference>